<keyword evidence="3" id="KW-1185">Reference proteome</keyword>
<dbReference type="Proteomes" id="UP001458946">
    <property type="component" value="Unassembled WGS sequence"/>
</dbReference>
<feature type="compositionally biased region" description="Polar residues" evidence="1">
    <location>
        <begin position="112"/>
        <end position="139"/>
    </location>
</feature>
<sequence>MTTTEPLSARIAALERRVTLGIHAGKVATQLEGDIEALQIRLIGCRAQIQEGEHAQRILDHLTDQTDKALASGDLMSAYNESPTASELIRPERAPDLAQLPIAETPIAETKPTGTTETVESGLGNSTTNSTQLPINPEQPNEPTPPHALTNRERLEQWIATLDASAVITVQQAAKATSMPHASAATYLPKLIGAGLLERIAGTGISGVPSQYRRQGSSATSPVQPVEAAQEPADRQITLPAVDQVDDQENNGAPASDLAATIAEKRPSGKARLLEFLEAHPERGWTSAQLEIEADLSHGAVYKHMHDFVAAGLAHIVPGTSLTEYRAGAQSATTTTVLTTIPEKLTFDEREAYDALRREPEGLTERLLTHRLNWTGSRAARALNALINHGHIGRNGDKLRVIPPELQGEQDGAA</sequence>
<proteinExistence type="predicted"/>
<comment type="caution">
    <text evidence="2">The sequence shown here is derived from an EMBL/GenBank/DDBJ whole genome shotgun (WGS) entry which is preliminary data.</text>
</comment>
<feature type="compositionally biased region" description="Polar residues" evidence="1">
    <location>
        <begin position="211"/>
        <end position="223"/>
    </location>
</feature>
<name>A0ABP9VG03_9DEIO</name>
<dbReference type="RefSeq" id="WP_353542971.1">
    <property type="nucleotide sequence ID" value="NZ_BAABRN010000035.1"/>
</dbReference>
<feature type="region of interest" description="Disordered" evidence="1">
    <location>
        <begin position="83"/>
        <end position="148"/>
    </location>
</feature>
<organism evidence="2 3">
    <name type="scientific">Deinococcus xinjiangensis</name>
    <dbReference type="NCBI Taxonomy" id="457454"/>
    <lineage>
        <taxon>Bacteria</taxon>
        <taxon>Thermotogati</taxon>
        <taxon>Deinococcota</taxon>
        <taxon>Deinococci</taxon>
        <taxon>Deinococcales</taxon>
        <taxon>Deinococcaceae</taxon>
        <taxon>Deinococcus</taxon>
    </lineage>
</organism>
<protein>
    <submittedName>
        <fullName evidence="2">Uncharacterized protein</fullName>
    </submittedName>
</protein>
<accession>A0ABP9VG03</accession>
<reference evidence="2 3" key="1">
    <citation type="submission" date="2024-02" db="EMBL/GenBank/DDBJ databases">
        <title>Deinococcus xinjiangensis NBRC 107630.</title>
        <authorList>
            <person name="Ichikawa N."/>
            <person name="Katano-Makiyama Y."/>
            <person name="Hidaka K."/>
        </authorList>
    </citation>
    <scope>NUCLEOTIDE SEQUENCE [LARGE SCALE GENOMIC DNA]</scope>
    <source>
        <strain evidence="2 3">NBRC 107630</strain>
    </source>
</reference>
<feature type="region of interest" description="Disordered" evidence="1">
    <location>
        <begin position="211"/>
        <end position="230"/>
    </location>
</feature>
<evidence type="ECO:0000313" key="2">
    <source>
        <dbReference type="EMBL" id="GAA5502998.1"/>
    </source>
</evidence>
<dbReference type="EMBL" id="BAABRN010000035">
    <property type="protein sequence ID" value="GAA5502998.1"/>
    <property type="molecule type" value="Genomic_DNA"/>
</dbReference>
<gene>
    <name evidence="2" type="ORF">Dxin01_02747</name>
</gene>
<evidence type="ECO:0000313" key="3">
    <source>
        <dbReference type="Proteomes" id="UP001458946"/>
    </source>
</evidence>
<evidence type="ECO:0000256" key="1">
    <source>
        <dbReference type="SAM" id="MobiDB-lite"/>
    </source>
</evidence>